<dbReference type="OrthoDB" id="287932at2"/>
<proteinExistence type="predicted"/>
<dbReference type="InterPro" id="IPR007138">
    <property type="entry name" value="ABM_dom"/>
</dbReference>
<dbReference type="AlphaFoldDB" id="B0T996"/>
<dbReference type="Pfam" id="PF03992">
    <property type="entry name" value="ABM"/>
    <property type="match status" value="1"/>
</dbReference>
<organism evidence="2">
    <name type="scientific">Caulobacter sp. (strain K31)</name>
    <dbReference type="NCBI Taxonomy" id="366602"/>
    <lineage>
        <taxon>Bacteria</taxon>
        <taxon>Pseudomonadati</taxon>
        <taxon>Pseudomonadota</taxon>
        <taxon>Alphaproteobacteria</taxon>
        <taxon>Caulobacterales</taxon>
        <taxon>Caulobacteraceae</taxon>
        <taxon>Caulobacter</taxon>
    </lineage>
</organism>
<keyword evidence="2" id="KW-0614">Plasmid</keyword>
<feature type="domain" description="ABM" evidence="1">
    <location>
        <begin position="3"/>
        <end position="72"/>
    </location>
</feature>
<dbReference type="EMBL" id="CP000928">
    <property type="protein sequence ID" value="ABZ74271.1"/>
    <property type="molecule type" value="Genomic_DNA"/>
</dbReference>
<protein>
    <recommendedName>
        <fullName evidence="1">ABM domain-containing protein</fullName>
    </recommendedName>
</protein>
<dbReference type="SUPFAM" id="SSF54909">
    <property type="entry name" value="Dimeric alpha+beta barrel"/>
    <property type="match status" value="1"/>
</dbReference>
<gene>
    <name evidence="2" type="ordered locus">Caul_5151</name>
</gene>
<name>B0T996_CAUSK</name>
<accession>B0T996</accession>
<evidence type="ECO:0000259" key="1">
    <source>
        <dbReference type="Pfam" id="PF03992"/>
    </source>
</evidence>
<dbReference type="InterPro" id="IPR011008">
    <property type="entry name" value="Dimeric_a/b-barrel"/>
</dbReference>
<dbReference type="Gene3D" id="3.30.70.100">
    <property type="match status" value="1"/>
</dbReference>
<reference evidence="2" key="1">
    <citation type="submission" date="2008-01" db="EMBL/GenBank/DDBJ databases">
        <title>Complete sequence of plasmid1 pCAUL01 of Caulobacter sp. K31.</title>
        <authorList>
            <consortium name="US DOE Joint Genome Institute"/>
            <person name="Copeland A."/>
            <person name="Lucas S."/>
            <person name="Lapidus A."/>
            <person name="Barry K."/>
            <person name="Glavina del Rio T."/>
            <person name="Dalin E."/>
            <person name="Tice H."/>
            <person name="Pitluck S."/>
            <person name="Bruce D."/>
            <person name="Goodwin L."/>
            <person name="Thompson L.S."/>
            <person name="Brettin T."/>
            <person name="Detter J.C."/>
            <person name="Han C."/>
            <person name="Schmutz J."/>
            <person name="Larimer F."/>
            <person name="Land M."/>
            <person name="Hauser L."/>
            <person name="Kyrpides N."/>
            <person name="Kim E."/>
            <person name="Stephens C."/>
            <person name="Richardson P."/>
        </authorList>
    </citation>
    <scope>NUCLEOTIDE SEQUENCE [LARGE SCALE GENOMIC DNA]</scope>
    <source>
        <strain evidence="2">K31</strain>
        <plasmid evidence="2">pCAUL01</plasmid>
    </source>
</reference>
<evidence type="ECO:0000313" key="2">
    <source>
        <dbReference type="EMBL" id="ABZ74271.1"/>
    </source>
</evidence>
<dbReference type="HOGENOM" id="CLU_2179105_0_0_5"/>
<dbReference type="KEGG" id="cak:Caul_5151"/>
<geneLocation type="plasmid" evidence="2">
    <name>pCAUL01</name>
</geneLocation>
<sequence>MSFAVTVTLSLTPEAADAFWENVPNVLAETKGRPEVLSVTAYRSPEDPTKILFVDVFHDEAARDSYFAWRNSTGGPSGGASIMAAPPQIAFWGAGVAG</sequence>